<dbReference type="Gene3D" id="1.10.150.50">
    <property type="entry name" value="Transcription Factor, Ets-1"/>
    <property type="match status" value="3"/>
</dbReference>
<evidence type="ECO:0000313" key="5">
    <source>
        <dbReference type="Proteomes" id="UP000014500"/>
    </source>
</evidence>
<dbReference type="CDD" id="cd09570">
    <property type="entry name" value="SAM_kazrin_repeat3"/>
    <property type="match status" value="1"/>
</dbReference>
<dbReference type="InterPro" id="IPR001660">
    <property type="entry name" value="SAM"/>
</dbReference>
<feature type="region of interest" description="Disordered" evidence="2">
    <location>
        <begin position="927"/>
        <end position="971"/>
    </location>
</feature>
<keyword evidence="5" id="KW-1185">Reference proteome</keyword>
<reference evidence="4" key="2">
    <citation type="submission" date="2015-02" db="UniProtKB">
        <authorList>
            <consortium name="EnsemblMetazoa"/>
        </authorList>
    </citation>
    <scope>IDENTIFICATION</scope>
</reference>
<dbReference type="PhylomeDB" id="T1IL73"/>
<dbReference type="InterPro" id="IPR037616">
    <property type="entry name" value="Kazrin_SAM_rpt_3"/>
</dbReference>
<dbReference type="Pfam" id="PF00536">
    <property type="entry name" value="SAM_1"/>
    <property type="match status" value="2"/>
</dbReference>
<feature type="domain" description="SAM" evidence="3">
    <location>
        <begin position="631"/>
        <end position="696"/>
    </location>
</feature>
<dbReference type="Pfam" id="PF07647">
    <property type="entry name" value="SAM_2"/>
    <property type="match status" value="1"/>
</dbReference>
<feature type="coiled-coil region" evidence="1">
    <location>
        <begin position="251"/>
        <end position="431"/>
    </location>
</feature>
<sequence>MITGSDEYSYVKHNRTIKPRVYDAFKRAFARQNIHFEKGVVDAAYYIQCRCQWVQLGYVKLVHSAVVGRQSQVETSDVAMSDAEEGTTNDWSQTQVVAKPKQQRSNNLRPHLRLYSDCLDLAIQSLDSLNDQIVQFIFAPKTCDYDEDVDFDESIQPKQREALKSSMALMRCLLLDAQGKFRKMVDDNKQLAERIDGDIQTAQQDVSVLRAELADTNRRINQLSPNTDNGVGSPTQNVLCRNCNSFYHPDDNQLTEEVASLKTESDKLNQENINLQKEIEKLKKFKEQFSTGERDNDQSLSFQKLEEELEQAKETVNSLKTDRKRLKAEKFDLLNQMKQLYGTLEDKEKELRDFIRNYEQRVKESDESIKQLTLERDSSEREKWSILKHARDESERSVSLCSQLSLKESQLQQVQEELNEARKQLSQLGYYSDQESLASRSNGYHTSTTLTSINANGRDHTPTSLGTASVSSRTPTPGDRPSVHADQTDGDGSPIYAGTHISLKVKLQVCFTVFLVSAPAMSVCNESSPTPPMLQGLSRSAEELSHVLSTMDLKKKTHRRHGHKGTWGSISRVFSRSRSRRSVDSAGLYEDDKRSSWSPYTSLCASPLAEESYAEKLRLLEEAQNVPIERWKALAVVAWLELSLGMPQYSLACAENIKSGKILLELTDSELDSCLGMSNPMHRKKLRLAVEEFRDPNFCRYPKIGELSHVWVCGEWLPGLGLSQYVDAFANHLVDGRVLEQLGRKELEKYLGVSRKFHQISILHGIQLLRMISYDKQILTERRSQCEIHDSDPLVWTNQRFIKWATSIDLGEYAENLRESGVHGAFVILEPTFTADTMAAALGIPQSKNIIRRHLTTELEALIQPARCSLDQEIQPVKLSKKGNNFSRSYASGLQLAKSSETTKSSLRGSLSRALGLKVKRDLRVMTLPPPVPRHTTTGQTSVTGGGHHEKVRHRRVRSTSDFDAMTVTSV</sequence>
<evidence type="ECO:0000259" key="3">
    <source>
        <dbReference type="PROSITE" id="PS50105"/>
    </source>
</evidence>
<dbReference type="Pfam" id="PF25986">
    <property type="entry name" value="Kazrin"/>
    <property type="match status" value="1"/>
</dbReference>
<evidence type="ECO:0000313" key="4">
    <source>
        <dbReference type="EnsemblMetazoa" id="SMAR001693-PA"/>
    </source>
</evidence>
<dbReference type="InterPro" id="IPR013761">
    <property type="entry name" value="SAM/pointed_sf"/>
</dbReference>
<feature type="compositionally biased region" description="Polar residues" evidence="2">
    <location>
        <begin position="462"/>
        <end position="475"/>
    </location>
</feature>
<accession>T1IL73</accession>
<dbReference type="EnsemblMetazoa" id="SMAR001693-RA">
    <property type="protein sequence ID" value="SMAR001693-PA"/>
    <property type="gene ID" value="SMAR001693"/>
</dbReference>
<feature type="domain" description="SAM" evidence="3">
    <location>
        <begin position="715"/>
        <end position="772"/>
    </location>
</feature>
<organism evidence="4 5">
    <name type="scientific">Strigamia maritima</name>
    <name type="common">European centipede</name>
    <name type="synonym">Geophilus maritimus</name>
    <dbReference type="NCBI Taxonomy" id="126957"/>
    <lineage>
        <taxon>Eukaryota</taxon>
        <taxon>Metazoa</taxon>
        <taxon>Ecdysozoa</taxon>
        <taxon>Arthropoda</taxon>
        <taxon>Myriapoda</taxon>
        <taxon>Chilopoda</taxon>
        <taxon>Pleurostigmophora</taxon>
        <taxon>Geophilomorpha</taxon>
        <taxon>Linotaeniidae</taxon>
        <taxon>Strigamia</taxon>
    </lineage>
</organism>
<reference evidence="5" key="1">
    <citation type="submission" date="2011-05" db="EMBL/GenBank/DDBJ databases">
        <authorList>
            <person name="Richards S.R."/>
            <person name="Qu J."/>
            <person name="Jiang H."/>
            <person name="Jhangiani S.N."/>
            <person name="Agravi P."/>
            <person name="Goodspeed R."/>
            <person name="Gross S."/>
            <person name="Mandapat C."/>
            <person name="Jackson L."/>
            <person name="Mathew T."/>
            <person name="Pu L."/>
            <person name="Thornton R."/>
            <person name="Saada N."/>
            <person name="Wilczek-Boney K.B."/>
            <person name="Lee S."/>
            <person name="Kovar C."/>
            <person name="Wu Y."/>
            <person name="Scherer S.E."/>
            <person name="Worley K.C."/>
            <person name="Muzny D.M."/>
            <person name="Gibbs R."/>
        </authorList>
    </citation>
    <scope>NUCLEOTIDE SEQUENCE</scope>
    <source>
        <strain evidence="5">Brora</strain>
    </source>
</reference>
<dbReference type="PANTHER" id="PTHR12776">
    <property type="entry name" value="KAZRIN-RELATED"/>
    <property type="match status" value="1"/>
</dbReference>
<feature type="region of interest" description="Disordered" evidence="2">
    <location>
        <begin position="438"/>
        <end position="491"/>
    </location>
</feature>
<keyword evidence="1" id="KW-0175">Coiled coil</keyword>
<dbReference type="EMBL" id="JH430738">
    <property type="status" value="NOT_ANNOTATED_CDS"/>
    <property type="molecule type" value="Genomic_DNA"/>
</dbReference>
<dbReference type="AlphaFoldDB" id="T1IL73"/>
<dbReference type="PANTHER" id="PTHR12776:SF1">
    <property type="entry name" value="KAZRIN"/>
    <property type="match status" value="1"/>
</dbReference>
<dbReference type="SUPFAM" id="SSF47769">
    <property type="entry name" value="SAM/Pointed domain"/>
    <property type="match status" value="3"/>
</dbReference>
<dbReference type="InterPro" id="IPR059089">
    <property type="entry name" value="Kazrin_N"/>
</dbReference>
<dbReference type="HOGENOM" id="CLU_010768_2_0_1"/>
<dbReference type="STRING" id="126957.T1IL73"/>
<feature type="compositionally biased region" description="Polar residues" evidence="2">
    <location>
        <begin position="438"/>
        <end position="455"/>
    </location>
</feature>
<evidence type="ECO:0000256" key="1">
    <source>
        <dbReference type="SAM" id="Coils"/>
    </source>
</evidence>
<dbReference type="InterPro" id="IPR037614">
    <property type="entry name" value="Kazrin"/>
</dbReference>
<name>T1IL73_STRMM</name>
<dbReference type="SMART" id="SM00454">
    <property type="entry name" value="SAM"/>
    <property type="match status" value="3"/>
</dbReference>
<proteinExistence type="predicted"/>
<evidence type="ECO:0000256" key="2">
    <source>
        <dbReference type="SAM" id="MobiDB-lite"/>
    </source>
</evidence>
<dbReference type="OMA" id="IRACTEN"/>
<feature type="region of interest" description="Disordered" evidence="2">
    <location>
        <begin position="77"/>
        <end position="103"/>
    </location>
</feature>
<dbReference type="PROSITE" id="PS50105">
    <property type="entry name" value="SAM_DOMAIN"/>
    <property type="match status" value="2"/>
</dbReference>
<dbReference type="eggNOG" id="KOG0249">
    <property type="taxonomic scope" value="Eukaryota"/>
</dbReference>
<protein>
    <recommendedName>
        <fullName evidence="3">SAM domain-containing protein</fullName>
    </recommendedName>
</protein>
<dbReference type="Proteomes" id="UP000014500">
    <property type="component" value="Unassembled WGS sequence"/>
</dbReference>